<dbReference type="EMBL" id="WPTS01000037">
    <property type="protein sequence ID" value="MVK36066.1"/>
    <property type="molecule type" value="Genomic_DNA"/>
</dbReference>
<evidence type="ECO:0000313" key="33">
    <source>
        <dbReference type="Proteomes" id="UP000507112"/>
    </source>
</evidence>
<evidence type="ECO:0000313" key="22">
    <source>
        <dbReference type="Proteomes" id="UP000254116"/>
    </source>
</evidence>
<dbReference type="AlphaFoldDB" id="A0A0E7DY39"/>
<dbReference type="Proteomes" id="UP000442696">
    <property type="component" value="Unassembled WGS sequence"/>
</dbReference>
<dbReference type="Proteomes" id="UP000507112">
    <property type="component" value="Unassembled WGS sequence"/>
</dbReference>
<feature type="domain" description="CsbD-like" evidence="2">
    <location>
        <begin position="4"/>
        <end position="52"/>
    </location>
</feature>
<dbReference type="Proteomes" id="UP000443708">
    <property type="component" value="Unassembled WGS sequence"/>
</dbReference>
<gene>
    <name evidence="7" type="primary">csbD</name>
    <name evidence="15" type="ORF">ACR79_01415</name>
    <name evidence="3" type="ORF">CNH36_08680</name>
    <name evidence="14" type="ORF">EP54_09435</name>
    <name evidence="13" type="ORF">EQ90_02240</name>
    <name evidence="16" type="ORF">GO814_13030</name>
    <name evidence="17" type="ORF">GO942_05035</name>
    <name evidence="19" type="ORF">GQX37_10860</name>
    <name evidence="18" type="ORF">GZ130_05485</name>
    <name evidence="20" type="ORF">NCTC10702_02554</name>
    <name evidence="12" type="ORF">NCTC13131_01866</name>
    <name evidence="4" type="ORF">SAMEA1029512_00472</name>
    <name evidence="5" type="ORF">SAMEA1029528_01664</name>
    <name evidence="6" type="ORF">SAMEA2078260_02413</name>
    <name evidence="8" type="ORF">SAMEA2078588_02422</name>
    <name evidence="9" type="ORF">SAMEA2080344_02421</name>
    <name evidence="7" type="ORF">SAMEA2081063_02511</name>
    <name evidence="10" type="ORF">SAMEA4008575_02684</name>
    <name evidence="11" type="ORF">SAMEA70146418_01045</name>
</gene>
<evidence type="ECO:0000313" key="15">
    <source>
        <dbReference type="EMBL" id="KSA81537.1"/>
    </source>
</evidence>
<reference evidence="20 22" key="5">
    <citation type="submission" date="2018-06" db="EMBL/GenBank/DDBJ databases">
        <authorList>
            <consortium name="Pathogen Informatics"/>
            <person name="Doyle S."/>
        </authorList>
    </citation>
    <scope>NUCLEOTIDE SEQUENCE [LARGE SCALE GENOMIC DNA]</scope>
    <source>
        <strain evidence="20 22">NCTC10702</strain>
    </source>
</reference>
<evidence type="ECO:0000313" key="25">
    <source>
        <dbReference type="Proteomes" id="UP000443506"/>
    </source>
</evidence>
<evidence type="ECO:0000313" key="6">
    <source>
        <dbReference type="EMBL" id="CAA4394373.1"/>
    </source>
</evidence>
<accession>A0A1E8X3J2</accession>
<dbReference type="PANTHER" id="PTHR34977">
    <property type="entry name" value="UPF0337 PROTEIN YJBJ"/>
    <property type="match status" value="1"/>
</dbReference>
<accession>A0A0E7DY39</accession>
<reference evidence="3 21" key="4">
    <citation type="submission" date="2017-09" db="EMBL/GenBank/DDBJ databases">
        <title>A single nucleotide polymorphism in the Staphylococcus aureus virulence regulator SaeR abolishes pathogenesis.</title>
        <authorList>
            <person name="Copin R.J."/>
            <person name="Sause W."/>
            <person name="Shopsin B."/>
            <person name="Torres V.J."/>
        </authorList>
    </citation>
    <scope>NUCLEOTIDE SEQUENCE [LARGE SCALE GENOMIC DNA]</scope>
    <source>
        <strain evidence="21">Newman</strain>
        <strain evidence="3">Newman_D2C</strain>
    </source>
</reference>
<evidence type="ECO:0000259" key="2">
    <source>
        <dbReference type="Pfam" id="PF05532"/>
    </source>
</evidence>
<evidence type="ECO:0000313" key="14">
    <source>
        <dbReference type="EMBL" id="KMR56773.1"/>
    </source>
</evidence>
<dbReference type="Proteomes" id="UP000471199">
    <property type="component" value="Unassembled WGS sequence"/>
</dbReference>
<dbReference type="EMBL" id="CACTWD010000020">
    <property type="protein sequence ID" value="CAA4703727.1"/>
    <property type="molecule type" value="Genomic_DNA"/>
</dbReference>
<sequence>MADESKFDQFKGNVKETVGNVTDNKELEKEGQQDKVIGKAKEVVENAKNKITDAIDKLKK</sequence>
<evidence type="ECO:0000313" key="24">
    <source>
        <dbReference type="Proteomes" id="UP000442782"/>
    </source>
</evidence>
<dbReference type="EMBL" id="CACTQT010000017">
    <property type="protein sequence ID" value="CAA4394373.1"/>
    <property type="molecule type" value="Genomic_DNA"/>
</dbReference>
<evidence type="ECO:0000313" key="21">
    <source>
        <dbReference type="Proteomes" id="UP000217245"/>
    </source>
</evidence>
<dbReference type="Proteomes" id="UP000251686">
    <property type="component" value="Unassembled WGS sequence"/>
</dbReference>
<evidence type="ECO:0000313" key="30">
    <source>
        <dbReference type="Proteomes" id="UP000471199"/>
    </source>
</evidence>
<dbReference type="EMBL" id="UHBY01000003">
    <property type="protein sequence ID" value="SUL36027.1"/>
    <property type="molecule type" value="Genomic_DNA"/>
</dbReference>
<comment type="similarity">
    <text evidence="1">Belongs to the UPF0337 (CsbD) family.</text>
</comment>
<reference evidence="19 34" key="8">
    <citation type="journal article" date="2020" name="J. Antimicrob. Chemother.">
        <title>Detection of heterogeneous vancomycin intermediate resistance in MRSA isolates from Latin America.</title>
        <authorList>
            <person name="Castro B.E."/>
            <person name="Berrio M."/>
            <person name="Vargas M.L."/>
            <person name="Carvajal L.P."/>
            <person name="Millan L.V."/>
            <person name="Rios R."/>
            <person name="Hernandez A.K."/>
            <person name="Rincon S."/>
            <person name="Cubides P."/>
            <person name="Forero E."/>
            <person name="Dinh A."/>
            <person name="Seas C."/>
            <person name="Munita J.M."/>
            <person name="Arias C.A."/>
            <person name="Reyes J."/>
            <person name="Diaz L."/>
        </authorList>
    </citation>
    <scope>NUCLEOTIDE SEQUENCE [LARGE SCALE GENOMIC DNA]</scope>
    <source>
        <strain evidence="19 34">UE1097</strain>
    </source>
</reference>
<dbReference type="Proteomes" id="UP000505390">
    <property type="component" value="Unassembled WGS sequence"/>
</dbReference>
<dbReference type="InterPro" id="IPR050423">
    <property type="entry name" value="UPF0337_stress_rsp"/>
</dbReference>
<evidence type="ECO:0000313" key="18">
    <source>
        <dbReference type="EMBL" id="NDP56045.1"/>
    </source>
</evidence>
<organism evidence="7 25">
    <name type="scientific">Staphylococcus aureus</name>
    <dbReference type="NCBI Taxonomy" id="1280"/>
    <lineage>
        <taxon>Bacteria</taxon>
        <taxon>Bacillati</taxon>
        <taxon>Bacillota</taxon>
        <taxon>Bacilli</taxon>
        <taxon>Bacillales</taxon>
        <taxon>Staphylococcaceae</taxon>
        <taxon>Staphylococcus</taxon>
    </lineage>
</organism>
<evidence type="ECO:0000313" key="4">
    <source>
        <dbReference type="EMBL" id="CAA4085429.1"/>
    </source>
</evidence>
<dbReference type="EMBL" id="LFVP01000001">
    <property type="protein sequence ID" value="KSA81537.1"/>
    <property type="molecule type" value="Genomic_DNA"/>
</dbReference>
<dbReference type="Proteomes" id="UP000459702">
    <property type="component" value="Unassembled WGS sequence"/>
</dbReference>
<dbReference type="Proteomes" id="UP000466646">
    <property type="component" value="Unassembled WGS sequence"/>
</dbReference>
<evidence type="ECO:0000313" key="19">
    <source>
        <dbReference type="EMBL" id="NUY13012.1"/>
    </source>
</evidence>
<dbReference type="EMBL" id="CP023391">
    <property type="protein sequence ID" value="ATC71734.1"/>
    <property type="molecule type" value="Genomic_DNA"/>
</dbReference>
<reference evidence="13" key="1">
    <citation type="journal article" date="2015" name="J. Infect. Dis.">
        <title>Parallel Epidemics of Community-Associated Methicillin-Resistant Staphylococcus aureus USA300 Infection in North and South America.</title>
        <authorList>
            <person name="Planet P.J."/>
            <person name="Diaz L."/>
            <person name="Kolokotronis S.O."/>
            <person name="Narechania A."/>
            <person name="Reyes J."/>
            <person name="Xing G."/>
            <person name="Rincon S."/>
            <person name="Smith H."/>
            <person name="Panesso D."/>
            <person name="Ryan C."/>
            <person name="Smith D.P."/>
            <person name="Guzman M."/>
            <person name="Zurita J."/>
            <person name="Sebra R."/>
            <person name="Deikus G."/>
            <person name="Nolan R.L."/>
            <person name="Tenover F.C."/>
            <person name="Weinstock G.M."/>
            <person name="Robinson D.A."/>
            <person name="Arias C.A."/>
        </authorList>
    </citation>
    <scope>NUCLEOTIDE SEQUENCE</scope>
    <source>
        <strain evidence="13">CA15</strain>
        <strain evidence="14">M121</strain>
    </source>
</reference>
<evidence type="ECO:0000313" key="5">
    <source>
        <dbReference type="EMBL" id="CAA4128259.1"/>
    </source>
</evidence>
<evidence type="ECO:0000313" key="11">
    <source>
        <dbReference type="EMBL" id="CAC8206307.1"/>
    </source>
</evidence>
<dbReference type="SMR" id="A0A0E7DY39"/>
<dbReference type="Proteomes" id="UP000459586">
    <property type="component" value="Unassembled WGS sequence"/>
</dbReference>
<dbReference type="InterPro" id="IPR036629">
    <property type="entry name" value="YjbJ_sf"/>
</dbReference>
<dbReference type="InterPro" id="IPR008462">
    <property type="entry name" value="CsbD"/>
</dbReference>
<dbReference type="PANTHER" id="PTHR34977:SF1">
    <property type="entry name" value="UPF0337 PROTEIN YJBJ"/>
    <property type="match status" value="1"/>
</dbReference>
<evidence type="ECO:0000313" key="31">
    <source>
        <dbReference type="Proteomes" id="UP000478867"/>
    </source>
</evidence>
<evidence type="ECO:0000313" key="28">
    <source>
        <dbReference type="Proteomes" id="UP000459702"/>
    </source>
</evidence>
<dbReference type="EMBL" id="CACTPI010000006">
    <property type="protein sequence ID" value="CAA4128259.1"/>
    <property type="molecule type" value="Genomic_DNA"/>
</dbReference>
<evidence type="ECO:0000313" key="34">
    <source>
        <dbReference type="Proteomes" id="UP000547874"/>
    </source>
</evidence>
<dbReference type="Gene3D" id="1.10.1470.10">
    <property type="entry name" value="YjbJ"/>
    <property type="match status" value="1"/>
</dbReference>
<reference evidence="30 31" key="6">
    <citation type="submission" date="2019-11" db="EMBL/GenBank/DDBJ databases">
        <title>Implementation of targeted gown and glove precautions to prevent Staphylococcus aureus acquisition in community-based nursing homes.</title>
        <authorList>
            <person name="Stine O.C."/>
        </authorList>
    </citation>
    <scope>NUCLEOTIDE SEQUENCE [LARGE SCALE GENOMIC DNA]</scope>
    <source>
        <strain evidence="17 31">S_1081.LBCF.DN</strain>
        <strain evidence="16 30">S_2062.LAUP.DI</strain>
    </source>
</reference>
<dbReference type="Proteomes" id="UP000052129">
    <property type="component" value="Unassembled WGS sequence"/>
</dbReference>
<dbReference type="Proteomes" id="UP000442782">
    <property type="component" value="Unassembled WGS sequence"/>
</dbReference>
<dbReference type="Proteomes" id="UP000254116">
    <property type="component" value="Unassembled WGS sequence"/>
</dbReference>
<dbReference type="EMBL" id="WPXC01000010">
    <property type="protein sequence ID" value="MVM10050.1"/>
    <property type="molecule type" value="Genomic_DNA"/>
</dbReference>
<dbReference type="EMBL" id="CACUNS010000018">
    <property type="protein sequence ID" value="CAA6120484.1"/>
    <property type="molecule type" value="Genomic_DNA"/>
</dbReference>
<dbReference type="Proteomes" id="UP000217245">
    <property type="component" value="Chromosome"/>
</dbReference>
<dbReference type="EMBL" id="JAAFLG010000008">
    <property type="protein sequence ID" value="NDP56045.1"/>
    <property type="molecule type" value="Genomic_DNA"/>
</dbReference>
<reference evidence="23 24" key="7">
    <citation type="submission" date="2019-12" db="EMBL/GenBank/DDBJ databases">
        <authorList>
            <consortium name="Pathogen Informatics"/>
        </authorList>
    </citation>
    <scope>NUCLEOTIDE SEQUENCE [LARGE SCALE GENOMIC DNA]</scope>
    <source>
        <strain evidence="11 33">MOS105</strain>
        <strain evidence="12">NCTC13131</strain>
        <strain evidence="5 26">S040_N01_C01</strain>
        <strain evidence="4 24">S087_N01_C01</strain>
        <strain evidence="10 32">SG160</strain>
        <strain evidence="8 28">T012_N10_C04</strain>
        <strain evidence="6 23">T012_N16_C08</strain>
        <strain evidence="7 25">T065_N03_C06</strain>
        <strain evidence="9 27">T197_A02_C01</strain>
    </source>
</reference>
<dbReference type="Proteomes" id="UP000478867">
    <property type="component" value="Unassembled WGS sequence"/>
</dbReference>
<dbReference type="RefSeq" id="WP_000752913.1">
    <property type="nucleotide sequence ID" value="NC_021670.1"/>
</dbReference>
<evidence type="ECO:0000313" key="20">
    <source>
        <dbReference type="EMBL" id="SUL36027.1"/>
    </source>
</evidence>
<evidence type="ECO:0000313" key="26">
    <source>
        <dbReference type="Proteomes" id="UP000443708"/>
    </source>
</evidence>
<evidence type="ECO:0000313" key="13">
    <source>
        <dbReference type="EMBL" id="KMR37902.1"/>
    </source>
</evidence>
<evidence type="ECO:0000313" key="7">
    <source>
        <dbReference type="EMBL" id="CAA4703727.1"/>
    </source>
</evidence>
<dbReference type="EMBL" id="CACURZ010000017">
    <property type="protein sequence ID" value="CAA6383606.1"/>
    <property type="molecule type" value="Genomic_DNA"/>
</dbReference>
<evidence type="ECO:0000313" key="32">
    <source>
        <dbReference type="Proteomes" id="UP000505390"/>
    </source>
</evidence>
<evidence type="ECO:0000313" key="16">
    <source>
        <dbReference type="EMBL" id="MVK36066.1"/>
    </source>
</evidence>
<dbReference type="EMBL" id="JAANEC010000112">
    <property type="protein sequence ID" value="NUY13012.1"/>
    <property type="molecule type" value="Genomic_DNA"/>
</dbReference>
<dbReference type="SUPFAM" id="SSF69047">
    <property type="entry name" value="Hypothetical protein YjbJ"/>
    <property type="match status" value="1"/>
</dbReference>
<evidence type="ECO:0000256" key="1">
    <source>
        <dbReference type="ARBA" id="ARBA00009129"/>
    </source>
</evidence>
<dbReference type="OMA" id="GVKNMIN"/>
<dbReference type="EMBL" id="UAUZ02000003">
    <property type="protein sequence ID" value="CAD7354327.1"/>
    <property type="molecule type" value="Genomic_DNA"/>
</dbReference>
<evidence type="ECO:0000313" key="10">
    <source>
        <dbReference type="EMBL" id="CAC5810503.1"/>
    </source>
</evidence>
<name>A0A0E7DY39_STAAU</name>
<reference evidence="18 29" key="9">
    <citation type="submission" date="2020-01" db="EMBL/GenBank/DDBJ databases">
        <title>Analysis of Virulence and Antimicrobial Resistance Gene Carriage in Staphylococcus aureus Infections in Equids Using Whole Genome Sequencing.</title>
        <authorList>
            <person name="Little S.V."/>
            <person name="Hillhouse A.E."/>
            <person name="Cohen N.D."/>
            <person name="Lawhon S.D."/>
            <person name="Bryan L.K."/>
        </authorList>
    </citation>
    <scope>NUCLEOTIDE SEQUENCE [LARGE SCALE GENOMIC DNA]</scope>
    <source>
        <strain evidence="18 29">61-017</strain>
    </source>
</reference>
<evidence type="ECO:0000313" key="8">
    <source>
        <dbReference type="EMBL" id="CAA6120484.1"/>
    </source>
</evidence>
<dbReference type="Pfam" id="PF05532">
    <property type="entry name" value="CsbD"/>
    <property type="match status" value="1"/>
</dbReference>
<reference evidence="15" key="2">
    <citation type="submission" date="2015-06" db="EMBL/GenBank/DDBJ databases">
        <authorList>
            <person name="Diene S.M."/>
            <person name="Von Dach E."/>
            <person name="Fankhauser C."/>
            <person name="Schrenzel J."/>
            <person name="Harbarth S."/>
            <person name="Francois P."/>
        </authorList>
    </citation>
    <scope>NUCLEOTIDE SEQUENCE</scope>
    <source>
        <strain evidence="15">MRSA_S26</strain>
    </source>
</reference>
<reference evidence="15" key="3">
    <citation type="journal article" date="2016" name="J. Infect. Dis.">
        <title>Comparative Genomics of Community-Associated Methicillin-Resistant Staphylococcus aureus Shows the Emergence of Clone ST8-USA300 in Geneva, Switzerland.</title>
        <authorList>
            <person name="Von Dach E."/>
            <person name="Diene S.M."/>
            <person name="Fankhauser C."/>
            <person name="Schrenzel J."/>
            <person name="Harbarth S."/>
            <person name="Francois P."/>
        </authorList>
    </citation>
    <scope>NUCLEOTIDE SEQUENCE</scope>
    <source>
        <strain evidence="15">MRSA_S26</strain>
    </source>
</reference>
<evidence type="ECO:0000313" key="27">
    <source>
        <dbReference type="Proteomes" id="UP000459586"/>
    </source>
</evidence>
<evidence type="ECO:0000313" key="9">
    <source>
        <dbReference type="EMBL" id="CAA6383606.1"/>
    </source>
</evidence>
<proteinExistence type="inferred from homology"/>
<dbReference type="EMBL" id="LALJ01000004">
    <property type="protein sequence ID" value="KMR37902.1"/>
    <property type="molecule type" value="Genomic_DNA"/>
</dbReference>
<dbReference type="EMBL" id="LALQ01000038">
    <property type="protein sequence ID" value="KMR56773.1"/>
    <property type="molecule type" value="Genomic_DNA"/>
</dbReference>
<dbReference type="EMBL" id="CACTOE010000003">
    <property type="protein sequence ID" value="CAA4085429.1"/>
    <property type="molecule type" value="Genomic_DNA"/>
</dbReference>
<evidence type="ECO:0000313" key="3">
    <source>
        <dbReference type="EMBL" id="ATC71734.1"/>
    </source>
</evidence>
<protein>
    <submittedName>
        <fullName evidence="3">CsbD family protein</fullName>
    </submittedName>
    <submittedName>
        <fullName evidence="7">SigmaB-controlled gene product</fullName>
    </submittedName>
</protein>
<evidence type="ECO:0000313" key="29">
    <source>
        <dbReference type="Proteomes" id="UP000466646"/>
    </source>
</evidence>
<dbReference type="Proteomes" id="UP000547874">
    <property type="component" value="Unassembled WGS sequence"/>
</dbReference>
<evidence type="ECO:0000313" key="23">
    <source>
        <dbReference type="Proteomes" id="UP000442696"/>
    </source>
</evidence>
<dbReference type="EMBL" id="CAIGXB010000015">
    <property type="protein sequence ID" value="CAC5810503.1"/>
    <property type="molecule type" value="Genomic_DNA"/>
</dbReference>
<evidence type="ECO:0000313" key="17">
    <source>
        <dbReference type="EMBL" id="MVM10050.1"/>
    </source>
</evidence>
<evidence type="ECO:0000313" key="12">
    <source>
        <dbReference type="EMBL" id="CAD7354327.1"/>
    </source>
</evidence>
<dbReference type="Proteomes" id="UP000443506">
    <property type="component" value="Unassembled WGS sequence"/>
</dbReference>
<dbReference type="EMBL" id="CAIIGD010000003">
    <property type="protein sequence ID" value="CAC8206307.1"/>
    <property type="molecule type" value="Genomic_DNA"/>
</dbReference>